<comment type="similarity">
    <text evidence="2 7">Belongs to the fungal hydrophobin family.</text>
</comment>
<keyword evidence="4 7" id="KW-0964">Secreted</keyword>
<comment type="subunit">
    <text evidence="6">Self-assembles to form functional amyloid fibrils called rodlets. Self-assembly into fibrillar rodlets occurs spontaneously at hydrophobic:hydrophilic interfaces and the rodlets further associate laterally to form amphipathic monolayers.</text>
</comment>
<accession>A0AAD6Y847</accession>
<dbReference type="GO" id="GO:0009277">
    <property type="term" value="C:fungal-type cell wall"/>
    <property type="evidence" value="ECO:0007669"/>
    <property type="project" value="InterPro"/>
</dbReference>
<keyword evidence="3 7" id="KW-0134">Cell wall</keyword>
<evidence type="ECO:0000256" key="1">
    <source>
        <dbReference type="ARBA" id="ARBA00004191"/>
    </source>
</evidence>
<protein>
    <recommendedName>
        <fullName evidence="7">Hydrophobin</fullName>
    </recommendedName>
</protein>
<name>A0AAD6Y847_9AGAR</name>
<evidence type="ECO:0000313" key="10">
    <source>
        <dbReference type="Proteomes" id="UP001219525"/>
    </source>
</evidence>
<gene>
    <name evidence="9" type="ORF">GGX14DRAFT_403902</name>
</gene>
<organism evidence="9 10">
    <name type="scientific">Mycena pura</name>
    <dbReference type="NCBI Taxonomy" id="153505"/>
    <lineage>
        <taxon>Eukaryota</taxon>
        <taxon>Fungi</taxon>
        <taxon>Dikarya</taxon>
        <taxon>Basidiomycota</taxon>
        <taxon>Agaricomycotina</taxon>
        <taxon>Agaricomycetes</taxon>
        <taxon>Agaricomycetidae</taxon>
        <taxon>Agaricales</taxon>
        <taxon>Marasmiineae</taxon>
        <taxon>Mycenaceae</taxon>
        <taxon>Mycena</taxon>
    </lineage>
</organism>
<sequence>MFSKVVVLATTLLATLAVAYPGGGHGGGHGGAPPPSPPPAPPPAAPPAAPGTSNLCCQSSLAPSDPVVSSLAAELGVDLTGVLGNVGLGCTLLSVVGNTCSTTTVNCDSTQYGGLINIGCVPITV</sequence>
<keyword evidence="7" id="KW-0732">Signal</keyword>
<feature type="chain" id="PRO_5041768773" description="Hydrophobin" evidence="7">
    <location>
        <begin position="20"/>
        <end position="125"/>
    </location>
</feature>
<evidence type="ECO:0000256" key="5">
    <source>
        <dbReference type="ARBA" id="ARBA00023157"/>
    </source>
</evidence>
<dbReference type="SMART" id="SM00075">
    <property type="entry name" value="HYDRO"/>
    <property type="match status" value="1"/>
</dbReference>
<dbReference type="Pfam" id="PF01185">
    <property type="entry name" value="Hydrophobin"/>
    <property type="match status" value="1"/>
</dbReference>
<keyword evidence="10" id="KW-1185">Reference proteome</keyword>
<evidence type="ECO:0000256" key="2">
    <source>
        <dbReference type="ARBA" id="ARBA00010446"/>
    </source>
</evidence>
<evidence type="ECO:0000256" key="3">
    <source>
        <dbReference type="ARBA" id="ARBA00022512"/>
    </source>
</evidence>
<feature type="region of interest" description="Disordered" evidence="8">
    <location>
        <begin position="24"/>
        <end position="52"/>
    </location>
</feature>
<keyword evidence="5 7" id="KW-1015">Disulfide bond</keyword>
<dbReference type="GO" id="GO:0005199">
    <property type="term" value="F:structural constituent of cell wall"/>
    <property type="evidence" value="ECO:0007669"/>
    <property type="project" value="InterPro"/>
</dbReference>
<dbReference type="InterPro" id="IPR001338">
    <property type="entry name" value="Class_I_Hydrophobin"/>
</dbReference>
<dbReference type="Proteomes" id="UP001219525">
    <property type="component" value="Unassembled WGS sequence"/>
</dbReference>
<dbReference type="AlphaFoldDB" id="A0AAD6Y847"/>
<dbReference type="CDD" id="cd23507">
    <property type="entry name" value="hydrophobin_I"/>
    <property type="match status" value="1"/>
</dbReference>
<proteinExistence type="inferred from homology"/>
<comment type="subcellular location">
    <subcellularLocation>
        <location evidence="1 7">Secreted</location>
        <location evidence="1 7">Cell wall</location>
    </subcellularLocation>
</comment>
<evidence type="ECO:0000256" key="8">
    <source>
        <dbReference type="SAM" id="MobiDB-lite"/>
    </source>
</evidence>
<evidence type="ECO:0000256" key="6">
    <source>
        <dbReference type="ARBA" id="ARBA00093546"/>
    </source>
</evidence>
<dbReference type="EMBL" id="JARJCW010000089">
    <property type="protein sequence ID" value="KAJ7195697.1"/>
    <property type="molecule type" value="Genomic_DNA"/>
</dbReference>
<evidence type="ECO:0000313" key="9">
    <source>
        <dbReference type="EMBL" id="KAJ7195697.1"/>
    </source>
</evidence>
<comment type="caution">
    <text evidence="9">The sequence shown here is derived from an EMBL/GenBank/DDBJ whole genome shotgun (WGS) entry which is preliminary data.</text>
</comment>
<reference evidence="9" key="1">
    <citation type="submission" date="2023-03" db="EMBL/GenBank/DDBJ databases">
        <title>Massive genome expansion in bonnet fungi (Mycena s.s.) driven by repeated elements and novel gene families across ecological guilds.</title>
        <authorList>
            <consortium name="Lawrence Berkeley National Laboratory"/>
            <person name="Harder C.B."/>
            <person name="Miyauchi S."/>
            <person name="Viragh M."/>
            <person name="Kuo A."/>
            <person name="Thoen E."/>
            <person name="Andreopoulos B."/>
            <person name="Lu D."/>
            <person name="Skrede I."/>
            <person name="Drula E."/>
            <person name="Henrissat B."/>
            <person name="Morin E."/>
            <person name="Kohler A."/>
            <person name="Barry K."/>
            <person name="LaButti K."/>
            <person name="Morin E."/>
            <person name="Salamov A."/>
            <person name="Lipzen A."/>
            <person name="Mereny Z."/>
            <person name="Hegedus B."/>
            <person name="Baldrian P."/>
            <person name="Stursova M."/>
            <person name="Weitz H."/>
            <person name="Taylor A."/>
            <person name="Grigoriev I.V."/>
            <person name="Nagy L.G."/>
            <person name="Martin F."/>
            <person name="Kauserud H."/>
        </authorList>
    </citation>
    <scope>NUCLEOTIDE SEQUENCE</scope>
    <source>
        <strain evidence="9">9144</strain>
    </source>
</reference>
<evidence type="ECO:0000256" key="4">
    <source>
        <dbReference type="ARBA" id="ARBA00022525"/>
    </source>
</evidence>
<feature type="compositionally biased region" description="Pro residues" evidence="8">
    <location>
        <begin position="32"/>
        <end position="49"/>
    </location>
</feature>
<feature type="signal peptide" evidence="7">
    <location>
        <begin position="1"/>
        <end position="19"/>
    </location>
</feature>
<evidence type="ECO:0000256" key="7">
    <source>
        <dbReference type="RuleBase" id="RU365009"/>
    </source>
</evidence>